<dbReference type="PANTHER" id="PTHR36837">
    <property type="entry name" value="POLY(3-HYDROXYALKANOATE) POLYMERASE SUBUNIT PHAC"/>
    <property type="match status" value="1"/>
</dbReference>
<dbReference type="EMBL" id="RCZK01000004">
    <property type="protein sequence ID" value="TPG13013.1"/>
    <property type="molecule type" value="Genomic_DNA"/>
</dbReference>
<dbReference type="InterPro" id="IPR029058">
    <property type="entry name" value="AB_hydrolase_fold"/>
</dbReference>
<protein>
    <submittedName>
        <fullName evidence="1">Alpha/beta hydrolase</fullName>
    </submittedName>
</protein>
<keyword evidence="2" id="KW-1185">Reference proteome</keyword>
<organism evidence="1 2">
    <name type="scientific">Sphingomonas oligophenolica</name>
    <dbReference type="NCBI Taxonomy" id="301154"/>
    <lineage>
        <taxon>Bacteria</taxon>
        <taxon>Pseudomonadati</taxon>
        <taxon>Pseudomonadota</taxon>
        <taxon>Alphaproteobacteria</taxon>
        <taxon>Sphingomonadales</taxon>
        <taxon>Sphingomonadaceae</taxon>
        <taxon>Sphingomonas</taxon>
    </lineage>
</organism>
<proteinExistence type="predicted"/>
<name>A0A502CJM2_9SPHN</name>
<dbReference type="Proteomes" id="UP000318413">
    <property type="component" value="Unassembled WGS sequence"/>
</dbReference>
<reference evidence="1 2" key="1">
    <citation type="journal article" date="2019" name="Environ. Microbiol.">
        <title>Species interactions and distinct microbial communities in high Arctic permafrost affected cryosols are associated with the CH4 and CO2 gas fluxes.</title>
        <authorList>
            <person name="Altshuler I."/>
            <person name="Hamel J."/>
            <person name="Turney S."/>
            <person name="Magnuson E."/>
            <person name="Levesque R."/>
            <person name="Greer C."/>
            <person name="Whyte L.G."/>
        </authorList>
    </citation>
    <scope>NUCLEOTIDE SEQUENCE [LARGE SCALE GENOMIC DNA]</scope>
    <source>
        <strain evidence="1 2">S5.1</strain>
    </source>
</reference>
<keyword evidence="1" id="KW-0378">Hydrolase</keyword>
<dbReference type="PANTHER" id="PTHR36837:SF4">
    <property type="entry name" value="BLR0908 PROTEIN"/>
    <property type="match status" value="1"/>
</dbReference>
<sequence>MLRSETAARPDEFGAAMAGLRAYQQAERPPARPPAPAVQHAGRVCLRDHGGGGRPVVFVPSLINPPAILDLGEASLLCWMAGRGFRTLLVDWGAPTAADRNRDLADHVADMLVPLIEVLDEPPVLVGYCLGGTIATAAAALTPVAGLATIAAPWRFAGYGDARETMQAMWRAAEPACDALGLVPMEVLQSGFWRLDPRRTVAKYAAFGRMAPDSDAARAFVMLEDWANAGAPLPYAVGRDLFDRFVRDDLPGTGDWRVRDTAIDPHRLPCPTIEFVSATDRIVPAATAAGLAERRDLMIGHVGMVVGSRARAALWEPLADWAGGLDRVAATL</sequence>
<evidence type="ECO:0000313" key="2">
    <source>
        <dbReference type="Proteomes" id="UP000318413"/>
    </source>
</evidence>
<dbReference type="SUPFAM" id="SSF53474">
    <property type="entry name" value="alpha/beta-Hydrolases"/>
    <property type="match status" value="1"/>
</dbReference>
<comment type="caution">
    <text evidence="1">The sequence shown here is derived from an EMBL/GenBank/DDBJ whole genome shotgun (WGS) entry which is preliminary data.</text>
</comment>
<dbReference type="AlphaFoldDB" id="A0A502CJM2"/>
<gene>
    <name evidence="1" type="ORF">EAH84_06195</name>
</gene>
<dbReference type="RefSeq" id="WP_140870005.1">
    <property type="nucleotide sequence ID" value="NZ_RCZK01000004.1"/>
</dbReference>
<dbReference type="Gene3D" id="3.40.50.1820">
    <property type="entry name" value="alpha/beta hydrolase"/>
    <property type="match status" value="1"/>
</dbReference>
<evidence type="ECO:0000313" key="1">
    <source>
        <dbReference type="EMBL" id="TPG13013.1"/>
    </source>
</evidence>
<dbReference type="OrthoDB" id="9767934at2"/>
<accession>A0A502CJM2</accession>
<dbReference type="GO" id="GO:0016787">
    <property type="term" value="F:hydrolase activity"/>
    <property type="evidence" value="ECO:0007669"/>
    <property type="project" value="UniProtKB-KW"/>
</dbReference>
<dbReference type="InterPro" id="IPR051321">
    <property type="entry name" value="PHA/PHB_synthase"/>
</dbReference>